<organism evidence="1">
    <name type="scientific">Anguilla anguilla</name>
    <name type="common">European freshwater eel</name>
    <name type="synonym">Muraena anguilla</name>
    <dbReference type="NCBI Taxonomy" id="7936"/>
    <lineage>
        <taxon>Eukaryota</taxon>
        <taxon>Metazoa</taxon>
        <taxon>Chordata</taxon>
        <taxon>Craniata</taxon>
        <taxon>Vertebrata</taxon>
        <taxon>Euteleostomi</taxon>
        <taxon>Actinopterygii</taxon>
        <taxon>Neopterygii</taxon>
        <taxon>Teleostei</taxon>
        <taxon>Anguilliformes</taxon>
        <taxon>Anguillidae</taxon>
        <taxon>Anguilla</taxon>
    </lineage>
</organism>
<reference evidence="1" key="1">
    <citation type="submission" date="2014-11" db="EMBL/GenBank/DDBJ databases">
        <authorList>
            <person name="Amaro Gonzalez C."/>
        </authorList>
    </citation>
    <scope>NUCLEOTIDE SEQUENCE</scope>
</reference>
<evidence type="ECO:0000313" key="1">
    <source>
        <dbReference type="EMBL" id="JAH01546.1"/>
    </source>
</evidence>
<dbReference type="EMBL" id="GBXM01107031">
    <property type="protein sequence ID" value="JAH01546.1"/>
    <property type="molecule type" value="Transcribed_RNA"/>
</dbReference>
<protein>
    <submittedName>
        <fullName evidence="1">Uncharacterized protein</fullName>
    </submittedName>
</protein>
<reference evidence="1" key="2">
    <citation type="journal article" date="2015" name="Fish Shellfish Immunol.">
        <title>Early steps in the European eel (Anguilla anguilla)-Vibrio vulnificus interaction in the gills: Role of the RtxA13 toxin.</title>
        <authorList>
            <person name="Callol A."/>
            <person name="Pajuelo D."/>
            <person name="Ebbesson L."/>
            <person name="Teles M."/>
            <person name="MacKenzie S."/>
            <person name="Amaro C."/>
        </authorList>
    </citation>
    <scope>NUCLEOTIDE SEQUENCE</scope>
</reference>
<proteinExistence type="predicted"/>
<sequence>MHIILPQFEEKKNPDRSSWNRRMHDCRRVAAEVTHITKLNKI</sequence>
<accession>A0A0E9PA54</accession>
<dbReference type="AlphaFoldDB" id="A0A0E9PA54"/>
<name>A0A0E9PA54_ANGAN</name>